<dbReference type="Proteomes" id="UP000608579">
    <property type="component" value="Unassembled WGS sequence"/>
</dbReference>
<evidence type="ECO:0000256" key="2">
    <source>
        <dbReference type="ARBA" id="ARBA00022475"/>
    </source>
</evidence>
<dbReference type="AlphaFoldDB" id="A0A832ZX03"/>
<feature type="transmembrane region" description="Helical" evidence="6">
    <location>
        <begin position="6"/>
        <end position="23"/>
    </location>
</feature>
<dbReference type="Gene3D" id="1.20.1250.20">
    <property type="entry name" value="MFS general substrate transporter like domains"/>
    <property type="match status" value="1"/>
</dbReference>
<feature type="transmembrane region" description="Helical" evidence="6">
    <location>
        <begin position="71"/>
        <end position="92"/>
    </location>
</feature>
<dbReference type="GO" id="GO:0005886">
    <property type="term" value="C:plasma membrane"/>
    <property type="evidence" value="ECO:0007669"/>
    <property type="project" value="UniProtKB-SubCell"/>
</dbReference>
<name>A0A832ZX03_CALS0</name>
<reference evidence="7" key="1">
    <citation type="journal article" date="2020" name="ISME J.">
        <title>Gammaproteobacteria mediating utilization of methyl-, sulfur- and petroleum organic compounds in deep ocean hydrothermal plumes.</title>
        <authorList>
            <person name="Zhou Z."/>
            <person name="Liu Y."/>
            <person name="Pan J."/>
            <person name="Cron B.R."/>
            <person name="Toner B.M."/>
            <person name="Anantharaman K."/>
            <person name="Breier J.A."/>
            <person name="Dick G.J."/>
            <person name="Li M."/>
        </authorList>
    </citation>
    <scope>NUCLEOTIDE SEQUENCE</scope>
    <source>
        <strain evidence="7">SZUA-1515</strain>
    </source>
</reference>
<gene>
    <name evidence="7" type="ORF">EYH45_07475</name>
</gene>
<evidence type="ECO:0000256" key="6">
    <source>
        <dbReference type="SAM" id="Phobius"/>
    </source>
</evidence>
<comment type="subcellular location">
    <subcellularLocation>
        <location evidence="1">Cell membrane</location>
        <topology evidence="1">Multi-pass membrane protein</topology>
    </subcellularLocation>
</comment>
<evidence type="ECO:0000313" key="7">
    <source>
        <dbReference type="EMBL" id="HIQ30384.1"/>
    </source>
</evidence>
<dbReference type="InterPro" id="IPR036259">
    <property type="entry name" value="MFS_trans_sf"/>
</dbReference>
<dbReference type="SUPFAM" id="SSF103473">
    <property type="entry name" value="MFS general substrate transporter"/>
    <property type="match status" value="1"/>
</dbReference>
<protein>
    <submittedName>
        <fullName evidence="7">MFS transporter</fullName>
    </submittedName>
</protein>
<feature type="non-terminal residue" evidence="7">
    <location>
        <position position="146"/>
    </location>
</feature>
<evidence type="ECO:0000256" key="3">
    <source>
        <dbReference type="ARBA" id="ARBA00022692"/>
    </source>
</evidence>
<keyword evidence="4 6" id="KW-1133">Transmembrane helix</keyword>
<evidence type="ECO:0000256" key="5">
    <source>
        <dbReference type="ARBA" id="ARBA00023136"/>
    </source>
</evidence>
<proteinExistence type="predicted"/>
<evidence type="ECO:0000256" key="4">
    <source>
        <dbReference type="ARBA" id="ARBA00022989"/>
    </source>
</evidence>
<sequence length="146" mass="15526">MRRRAYAAILFLGIVSLLGDFVYEGGRAVVPGYLPALGASAFILGLVGGLGEAVSHVSRLATGYLADRTRLYWPFTIAGYSMIAAIPLLALAESWEAAALLILLERFGKALRTPARDAILSFISRGMGVGRAFGIHEFLDQLGAVA</sequence>
<dbReference type="PANTHER" id="PTHR42688">
    <property type="entry name" value="CONSERVED PROTEIN"/>
    <property type="match status" value="1"/>
</dbReference>
<keyword evidence="5 6" id="KW-0472">Membrane</keyword>
<evidence type="ECO:0000256" key="1">
    <source>
        <dbReference type="ARBA" id="ARBA00004651"/>
    </source>
</evidence>
<feature type="transmembrane region" description="Helical" evidence="6">
    <location>
        <begin position="30"/>
        <end position="51"/>
    </location>
</feature>
<dbReference type="EMBL" id="DQVM01000146">
    <property type="protein sequence ID" value="HIQ30384.1"/>
    <property type="molecule type" value="Genomic_DNA"/>
</dbReference>
<keyword evidence="2" id="KW-1003">Cell membrane</keyword>
<organism evidence="7 8">
    <name type="scientific">Caldiarchaeum subterraneum</name>
    <dbReference type="NCBI Taxonomy" id="311458"/>
    <lineage>
        <taxon>Archaea</taxon>
        <taxon>Nitrososphaerota</taxon>
        <taxon>Candidatus Caldarchaeales</taxon>
        <taxon>Candidatus Caldarchaeaceae</taxon>
        <taxon>Candidatus Caldarchaeum</taxon>
    </lineage>
</organism>
<accession>A0A832ZX03</accession>
<dbReference type="InterPro" id="IPR052425">
    <property type="entry name" value="Uncharacterized_MFS-type"/>
</dbReference>
<keyword evidence="3 6" id="KW-0812">Transmembrane</keyword>
<dbReference type="PANTHER" id="PTHR42688:SF1">
    <property type="entry name" value="BLR5212 PROTEIN"/>
    <property type="match status" value="1"/>
</dbReference>
<comment type="caution">
    <text evidence="7">The sequence shown here is derived from an EMBL/GenBank/DDBJ whole genome shotgun (WGS) entry which is preliminary data.</text>
</comment>
<evidence type="ECO:0000313" key="8">
    <source>
        <dbReference type="Proteomes" id="UP000608579"/>
    </source>
</evidence>